<proteinExistence type="predicted"/>
<organism evidence="1">
    <name type="scientific">Hexamita inflata</name>
    <dbReference type="NCBI Taxonomy" id="28002"/>
    <lineage>
        <taxon>Eukaryota</taxon>
        <taxon>Metamonada</taxon>
        <taxon>Diplomonadida</taxon>
        <taxon>Hexamitidae</taxon>
        <taxon>Hexamitinae</taxon>
        <taxon>Hexamita</taxon>
    </lineage>
</organism>
<dbReference type="AlphaFoldDB" id="A0AA86N648"/>
<sequence>MASETYVQECDKLCIPVIPLIQNILEQKPEIFDLSRAYVGDKQAVAIAQALKIIKPKQVLMPQNGLMNFGTRSLLSGLEGSNIEVLDIGKNDFAPSCIKDICRFVINTPKIKEVRVLQCSHIKPEHVRQIQDAFLKRK</sequence>
<dbReference type="EMBL" id="CAXDID020000201">
    <property type="protein sequence ID" value="CAL6054274.1"/>
    <property type="molecule type" value="Genomic_DNA"/>
</dbReference>
<name>A0AA86N648_9EUKA</name>
<evidence type="ECO:0000313" key="1">
    <source>
        <dbReference type="EMBL" id="CAI9913473.1"/>
    </source>
</evidence>
<dbReference type="Gene3D" id="3.80.10.10">
    <property type="entry name" value="Ribonuclease Inhibitor"/>
    <property type="match status" value="1"/>
</dbReference>
<protein>
    <submittedName>
        <fullName evidence="1">Uncharacterized protein</fullName>
    </submittedName>
</protein>
<dbReference type="InterPro" id="IPR032675">
    <property type="entry name" value="LRR_dom_sf"/>
</dbReference>
<dbReference type="EMBL" id="CATOUU010000025">
    <property type="protein sequence ID" value="CAI9913473.1"/>
    <property type="molecule type" value="Genomic_DNA"/>
</dbReference>
<evidence type="ECO:0000313" key="2">
    <source>
        <dbReference type="EMBL" id="CAL6054274.1"/>
    </source>
</evidence>
<keyword evidence="3" id="KW-1185">Reference proteome</keyword>
<evidence type="ECO:0000313" key="3">
    <source>
        <dbReference type="Proteomes" id="UP001642409"/>
    </source>
</evidence>
<reference evidence="1" key="1">
    <citation type="submission" date="2023-06" db="EMBL/GenBank/DDBJ databases">
        <authorList>
            <person name="Kurt Z."/>
        </authorList>
    </citation>
    <scope>NUCLEOTIDE SEQUENCE</scope>
</reference>
<dbReference type="SUPFAM" id="SSF52047">
    <property type="entry name" value="RNI-like"/>
    <property type="match status" value="1"/>
</dbReference>
<reference evidence="2 3" key="2">
    <citation type="submission" date="2024-07" db="EMBL/GenBank/DDBJ databases">
        <authorList>
            <person name="Akdeniz Z."/>
        </authorList>
    </citation>
    <scope>NUCLEOTIDE SEQUENCE [LARGE SCALE GENOMIC DNA]</scope>
</reference>
<dbReference type="Proteomes" id="UP001642409">
    <property type="component" value="Unassembled WGS sequence"/>
</dbReference>
<comment type="caution">
    <text evidence="1">The sequence shown here is derived from an EMBL/GenBank/DDBJ whole genome shotgun (WGS) entry which is preliminary data.</text>
</comment>
<gene>
    <name evidence="1" type="ORF">HINF_LOCUS1118</name>
    <name evidence="2" type="ORF">HINF_LOCUS45989</name>
</gene>
<accession>A0AA86N648</accession>